<comment type="similarity">
    <text evidence="1">Belongs to the HupH/HyaF family.</text>
</comment>
<name>A0A1D8K6J2_9GAMM</name>
<dbReference type="EMBL" id="CP017448">
    <property type="protein sequence ID" value="AOV16564.1"/>
    <property type="molecule type" value="Genomic_DNA"/>
</dbReference>
<dbReference type="Proteomes" id="UP000095342">
    <property type="component" value="Chromosome"/>
</dbReference>
<evidence type="ECO:0000313" key="4">
    <source>
        <dbReference type="Proteomes" id="UP000095342"/>
    </source>
</evidence>
<keyword evidence="4" id="KW-1185">Reference proteome</keyword>
<evidence type="ECO:0000313" key="3">
    <source>
        <dbReference type="EMBL" id="AOV16564.1"/>
    </source>
</evidence>
<sequence>MPLEDISVKVVHAPPPAGTTPNVRALQSEIATHLEALLQRGETNTIDLRSLPLLPGEREALCAALGRGEISARFDALGEAEIYETGFPGVWWTTLRAESGEVVAELIDIALQPPLLASHPVDVADGLARLRQDLADDENPPETAREDA</sequence>
<feature type="domain" description="HupH hydrogenase expression protein C-terminal" evidence="2">
    <location>
        <begin position="22"/>
        <end position="133"/>
    </location>
</feature>
<proteinExistence type="inferred from homology"/>
<evidence type="ECO:0000259" key="2">
    <source>
        <dbReference type="Pfam" id="PF04809"/>
    </source>
</evidence>
<dbReference type="KEGG" id="aaeo:BJI67_05310"/>
<reference evidence="3 4" key="1">
    <citation type="submission" date="2016-09" db="EMBL/GenBank/DDBJ databases">
        <title>Acidihalobacter prosperus V6 (DSM14174).</title>
        <authorList>
            <person name="Khaleque H.N."/>
            <person name="Ramsay J.P."/>
            <person name="Murphy R.J.T."/>
            <person name="Kaksonen A.H."/>
            <person name="Boxall N.J."/>
            <person name="Watkin E.L.J."/>
        </authorList>
    </citation>
    <scope>NUCLEOTIDE SEQUENCE [LARGE SCALE GENOMIC DNA]</scope>
    <source>
        <strain evidence="3 4">V6</strain>
    </source>
</reference>
<protein>
    <recommendedName>
        <fullName evidence="2">HupH hydrogenase expression protein C-terminal domain-containing protein</fullName>
    </recommendedName>
</protein>
<dbReference type="InterPro" id="IPR006894">
    <property type="entry name" value="HupH_Hydgase_express_prot_C"/>
</dbReference>
<organism evidence="3 4">
    <name type="scientific">Acidihalobacter aeolianus</name>
    <dbReference type="NCBI Taxonomy" id="2792603"/>
    <lineage>
        <taxon>Bacteria</taxon>
        <taxon>Pseudomonadati</taxon>
        <taxon>Pseudomonadota</taxon>
        <taxon>Gammaproteobacteria</taxon>
        <taxon>Chromatiales</taxon>
        <taxon>Ectothiorhodospiraceae</taxon>
        <taxon>Acidihalobacter</taxon>
    </lineage>
</organism>
<dbReference type="Pfam" id="PF04809">
    <property type="entry name" value="HupH_C"/>
    <property type="match status" value="1"/>
</dbReference>
<accession>A0A1D8K6J2</accession>
<gene>
    <name evidence="3" type="ORF">BJI67_05310</name>
</gene>
<evidence type="ECO:0000256" key="1">
    <source>
        <dbReference type="ARBA" id="ARBA00010832"/>
    </source>
</evidence>
<dbReference type="Gene3D" id="3.30.1370.140">
    <property type="entry name" value="HupH hydrogenase expression protein, C-terminal domain"/>
    <property type="match status" value="1"/>
</dbReference>
<dbReference type="InterPro" id="IPR038527">
    <property type="entry name" value="HupH_C_sf"/>
</dbReference>
<dbReference type="RefSeq" id="WP_070072155.1">
    <property type="nucleotide sequence ID" value="NZ_CP017448.1"/>
</dbReference>
<dbReference type="AlphaFoldDB" id="A0A1D8K6J2"/>